<dbReference type="InterPro" id="IPR006145">
    <property type="entry name" value="PsdUridine_synth_RsuA/RluA"/>
</dbReference>
<dbReference type="Gene3D" id="3.10.290.10">
    <property type="entry name" value="RNA-binding S4 domain"/>
    <property type="match status" value="1"/>
</dbReference>
<comment type="caution">
    <text evidence="6">The sequence shown here is derived from an EMBL/GenBank/DDBJ whole genome shotgun (WGS) entry which is preliminary data.</text>
</comment>
<dbReference type="InterPro" id="IPR002942">
    <property type="entry name" value="S4_RNA-bd"/>
</dbReference>
<dbReference type="SUPFAM" id="SSF55174">
    <property type="entry name" value="Alpha-L RNA-binding motif"/>
    <property type="match status" value="1"/>
</dbReference>
<dbReference type="GO" id="GO:0016853">
    <property type="term" value="F:isomerase activity"/>
    <property type="evidence" value="ECO:0007669"/>
    <property type="project" value="UniProtKB-KW"/>
</dbReference>
<protein>
    <recommendedName>
        <fullName evidence="4">Pseudouridine synthase</fullName>
        <ecNumber evidence="4">5.4.99.-</ecNumber>
    </recommendedName>
</protein>
<evidence type="ECO:0000256" key="4">
    <source>
        <dbReference type="RuleBase" id="RU003887"/>
    </source>
</evidence>
<name>A0ABW2QG36_9MICO</name>
<dbReference type="PANTHER" id="PTHR47683:SF2">
    <property type="entry name" value="RNA-BINDING S4 DOMAIN-CONTAINING PROTEIN"/>
    <property type="match status" value="1"/>
</dbReference>
<keyword evidence="3" id="KW-0694">RNA-binding</keyword>
<evidence type="ECO:0000256" key="2">
    <source>
        <dbReference type="ARBA" id="ARBA00023235"/>
    </source>
</evidence>
<keyword evidence="2 4" id="KW-0413">Isomerase</keyword>
<dbReference type="InterPro" id="IPR036986">
    <property type="entry name" value="S4_RNA-bd_sf"/>
</dbReference>
<feature type="domain" description="RNA-binding S4" evidence="5">
    <location>
        <begin position="10"/>
        <end position="70"/>
    </location>
</feature>
<dbReference type="PANTHER" id="PTHR47683">
    <property type="entry name" value="PSEUDOURIDINE SYNTHASE FAMILY PROTEIN-RELATED"/>
    <property type="match status" value="1"/>
</dbReference>
<dbReference type="SUPFAM" id="SSF55120">
    <property type="entry name" value="Pseudouridine synthase"/>
    <property type="match status" value="1"/>
</dbReference>
<dbReference type="InterPro" id="IPR000748">
    <property type="entry name" value="PsdUridine_synth_RsuA/RluB/E/F"/>
</dbReference>
<dbReference type="InterPro" id="IPR018496">
    <property type="entry name" value="PsdUridine_synth_RsuA/RluB_CS"/>
</dbReference>
<comment type="similarity">
    <text evidence="1 4">Belongs to the pseudouridine synthase RsuA family.</text>
</comment>
<accession>A0ABW2QG36</accession>
<dbReference type="Pfam" id="PF01479">
    <property type="entry name" value="S4"/>
    <property type="match status" value="1"/>
</dbReference>
<dbReference type="SMART" id="SM00363">
    <property type="entry name" value="S4"/>
    <property type="match status" value="1"/>
</dbReference>
<evidence type="ECO:0000313" key="6">
    <source>
        <dbReference type="EMBL" id="MFC7406620.1"/>
    </source>
</evidence>
<dbReference type="RefSeq" id="WP_382396159.1">
    <property type="nucleotide sequence ID" value="NZ_JBHTCQ010000004.1"/>
</dbReference>
<organism evidence="6 7">
    <name type="scientific">Georgenia alba</name>
    <dbReference type="NCBI Taxonomy" id="2233858"/>
    <lineage>
        <taxon>Bacteria</taxon>
        <taxon>Bacillati</taxon>
        <taxon>Actinomycetota</taxon>
        <taxon>Actinomycetes</taxon>
        <taxon>Micrococcales</taxon>
        <taxon>Bogoriellaceae</taxon>
        <taxon>Georgenia</taxon>
    </lineage>
</organism>
<dbReference type="EC" id="5.4.99.-" evidence="4"/>
<keyword evidence="7" id="KW-1185">Reference proteome</keyword>
<dbReference type="PROSITE" id="PS50889">
    <property type="entry name" value="S4"/>
    <property type="match status" value="1"/>
</dbReference>
<evidence type="ECO:0000256" key="1">
    <source>
        <dbReference type="ARBA" id="ARBA00008348"/>
    </source>
</evidence>
<dbReference type="Pfam" id="PF00849">
    <property type="entry name" value="PseudoU_synth_2"/>
    <property type="match status" value="1"/>
</dbReference>
<dbReference type="EMBL" id="JBHTCQ010000004">
    <property type="protein sequence ID" value="MFC7406620.1"/>
    <property type="molecule type" value="Genomic_DNA"/>
</dbReference>
<dbReference type="CDD" id="cd02870">
    <property type="entry name" value="PseudoU_synth_RsuA_like"/>
    <property type="match status" value="1"/>
</dbReference>
<evidence type="ECO:0000256" key="3">
    <source>
        <dbReference type="PROSITE-ProRule" id="PRU00182"/>
    </source>
</evidence>
<reference evidence="7" key="1">
    <citation type="journal article" date="2019" name="Int. J. Syst. Evol. Microbiol.">
        <title>The Global Catalogue of Microorganisms (GCM) 10K type strain sequencing project: providing services to taxonomists for standard genome sequencing and annotation.</title>
        <authorList>
            <consortium name="The Broad Institute Genomics Platform"/>
            <consortium name="The Broad Institute Genome Sequencing Center for Infectious Disease"/>
            <person name="Wu L."/>
            <person name="Ma J."/>
        </authorList>
    </citation>
    <scope>NUCLEOTIDE SEQUENCE [LARGE SCALE GENOMIC DNA]</scope>
    <source>
        <strain evidence="7">JCM 1490</strain>
    </source>
</reference>
<sequence>MSGDASGEGVRLQKVLAGAGLGSRRTCEEFISAGRVVVDGEVVRQLGSRVDPRRAVIHVDGLRVQLDDSLVTLALNKPVGVVSSMNDERGRPDLSRFVADRTERLFHVGRLDAETSGLLLLTNDGELAHRLAHPSYEVLKTYLAAVDGKVARGLGRTLADGVELEDGPVRVDAFTVKDTTADASLVEISLHEGRNHIVRRLMAAVGHPVTRLSRTRVGPVVLGNLKEGRTRVVAGRELGALMKAVDL</sequence>
<dbReference type="Gene3D" id="3.30.2350.10">
    <property type="entry name" value="Pseudouridine synthase"/>
    <property type="match status" value="1"/>
</dbReference>
<dbReference type="PROSITE" id="PS01149">
    <property type="entry name" value="PSI_RSU"/>
    <property type="match status" value="1"/>
</dbReference>
<dbReference type="InterPro" id="IPR050343">
    <property type="entry name" value="RsuA_PseudoU_synthase"/>
</dbReference>
<evidence type="ECO:0000313" key="7">
    <source>
        <dbReference type="Proteomes" id="UP001596455"/>
    </source>
</evidence>
<proteinExistence type="inferred from homology"/>
<dbReference type="CDD" id="cd00165">
    <property type="entry name" value="S4"/>
    <property type="match status" value="1"/>
</dbReference>
<evidence type="ECO:0000259" key="5">
    <source>
        <dbReference type="SMART" id="SM00363"/>
    </source>
</evidence>
<dbReference type="NCBIfam" id="TIGR00093">
    <property type="entry name" value="pseudouridine synthase"/>
    <property type="match status" value="1"/>
</dbReference>
<gene>
    <name evidence="6" type="ORF">ACFQQL_15985</name>
</gene>
<dbReference type="Proteomes" id="UP001596455">
    <property type="component" value="Unassembled WGS sequence"/>
</dbReference>
<dbReference type="InterPro" id="IPR020103">
    <property type="entry name" value="PsdUridine_synth_cat_dom_sf"/>
</dbReference>